<dbReference type="InParanoid" id="A0A2P6NRQ2"/>
<feature type="region of interest" description="Disordered" evidence="5">
    <location>
        <begin position="262"/>
        <end position="286"/>
    </location>
</feature>
<proteinExistence type="predicted"/>
<dbReference type="OrthoDB" id="433512at2759"/>
<dbReference type="GO" id="GO:0022857">
    <property type="term" value="F:transmembrane transporter activity"/>
    <property type="evidence" value="ECO:0007669"/>
    <property type="project" value="InterPro"/>
</dbReference>
<dbReference type="EMBL" id="MDYQ01000028">
    <property type="protein sequence ID" value="PRP86636.1"/>
    <property type="molecule type" value="Genomic_DNA"/>
</dbReference>
<feature type="transmembrane region" description="Helical" evidence="6">
    <location>
        <begin position="100"/>
        <end position="120"/>
    </location>
</feature>
<feature type="compositionally biased region" description="Basic and acidic residues" evidence="5">
    <location>
        <begin position="262"/>
        <end position="275"/>
    </location>
</feature>
<dbReference type="PANTHER" id="PTHR24064">
    <property type="entry name" value="SOLUTE CARRIER FAMILY 22 MEMBER"/>
    <property type="match status" value="1"/>
</dbReference>
<feature type="domain" description="Major facilitator superfamily (MFS) profile" evidence="7">
    <location>
        <begin position="59"/>
        <end position="502"/>
    </location>
</feature>
<evidence type="ECO:0000313" key="9">
    <source>
        <dbReference type="Proteomes" id="UP000241769"/>
    </source>
</evidence>
<dbReference type="Gene3D" id="1.20.1250.20">
    <property type="entry name" value="MFS general substrate transporter like domains"/>
    <property type="match status" value="1"/>
</dbReference>
<dbReference type="PROSITE" id="PS00216">
    <property type="entry name" value="SUGAR_TRANSPORT_1"/>
    <property type="match status" value="1"/>
</dbReference>
<feature type="transmembrane region" description="Helical" evidence="6">
    <location>
        <begin position="59"/>
        <end position="88"/>
    </location>
</feature>
<accession>A0A2P6NRQ2</accession>
<keyword evidence="4 6" id="KW-0472">Membrane</keyword>
<evidence type="ECO:0000259" key="7">
    <source>
        <dbReference type="PROSITE" id="PS50850"/>
    </source>
</evidence>
<dbReference type="CDD" id="cd17364">
    <property type="entry name" value="MFS_PhT"/>
    <property type="match status" value="1"/>
</dbReference>
<sequence length="538" mass="59267">MSETKLRRDVVPLDDNDVDDQQKDDAVEEGVTITDEGGVDDLTLDQLDSAKLSWWHIRAVLVAGIGFFTDAYDLFVINMCVPMIKYVYFDNHLPAVDEGFMKGTAVFGTLVGQLLFGIIADHKGRSGVYGIELMLIIMGTIGATMAASPVRGMNIAAMISIWRLVVGIGIGGDYPLSATITSEFSTKGRRGTLMAAVFSMQGLGQLAGGLVSLMMLGIFKHSIQNDPYMLDYVWRFIMGLGVIPAVATLYFRLTMPESPRYQKEKATLEQQKDELNSSGHPSGPKKSGLREFLDHFGQWKHGKVLLGTSLSWFLLDISYYGLTLNQSTIISSIGFAQKFPGDPYSTMLSLAQGNTLVTLMGLLPGYYFSVALIDRWGRKPIQILGFVMLTILMALISAFYFQLKQNHLWLFVLLYSLALFFFNFGPNVTTFIIPGEVFPTRYRSTGHGISAAAGKAGAIIATYLFPEIVSVWPENGIQIIMGIFAFVMAAGLGVTFLVPETKGRSLEEISEDVNVIETDRSKREKPGKEKLLGPNEEV</sequence>
<feature type="region of interest" description="Disordered" evidence="5">
    <location>
        <begin position="517"/>
        <end position="538"/>
    </location>
</feature>
<dbReference type="PROSITE" id="PS00217">
    <property type="entry name" value="SUGAR_TRANSPORT_2"/>
    <property type="match status" value="1"/>
</dbReference>
<dbReference type="Proteomes" id="UP000241769">
    <property type="component" value="Unassembled WGS sequence"/>
</dbReference>
<feature type="transmembrane region" description="Helical" evidence="6">
    <location>
        <begin position="408"/>
        <end position="433"/>
    </location>
</feature>
<feature type="region of interest" description="Disordered" evidence="5">
    <location>
        <begin position="1"/>
        <end position="25"/>
    </location>
</feature>
<keyword evidence="2 6" id="KW-0812">Transmembrane</keyword>
<feature type="transmembrane region" description="Helical" evidence="6">
    <location>
        <begin position="304"/>
        <end position="322"/>
    </location>
</feature>
<evidence type="ECO:0000256" key="3">
    <source>
        <dbReference type="ARBA" id="ARBA00022989"/>
    </source>
</evidence>
<dbReference type="InterPro" id="IPR020846">
    <property type="entry name" value="MFS_dom"/>
</dbReference>
<dbReference type="InterPro" id="IPR005829">
    <property type="entry name" value="Sugar_transporter_CS"/>
</dbReference>
<dbReference type="GO" id="GO:0016020">
    <property type="term" value="C:membrane"/>
    <property type="evidence" value="ECO:0007669"/>
    <property type="project" value="UniProtKB-SubCell"/>
</dbReference>
<feature type="compositionally biased region" description="Basic and acidic residues" evidence="5">
    <location>
        <begin position="1"/>
        <end position="11"/>
    </location>
</feature>
<dbReference type="Pfam" id="PF00083">
    <property type="entry name" value="Sugar_tr"/>
    <property type="match status" value="1"/>
</dbReference>
<evidence type="ECO:0000256" key="2">
    <source>
        <dbReference type="ARBA" id="ARBA00022692"/>
    </source>
</evidence>
<feature type="transmembrane region" description="Helical" evidence="6">
    <location>
        <begin position="350"/>
        <end position="369"/>
    </location>
</feature>
<feature type="transmembrane region" description="Helical" evidence="6">
    <location>
        <begin position="153"/>
        <end position="172"/>
    </location>
</feature>
<feature type="compositionally biased region" description="Low complexity" evidence="5">
    <location>
        <begin position="277"/>
        <end position="286"/>
    </location>
</feature>
<evidence type="ECO:0000256" key="4">
    <source>
        <dbReference type="ARBA" id="ARBA00023136"/>
    </source>
</evidence>
<feature type="transmembrane region" description="Helical" evidence="6">
    <location>
        <begin position="127"/>
        <end position="147"/>
    </location>
</feature>
<gene>
    <name evidence="8" type="ORF">PROFUN_05115</name>
</gene>
<comment type="subcellular location">
    <subcellularLocation>
        <location evidence="1">Membrane</location>
        <topology evidence="1">Multi-pass membrane protein</topology>
    </subcellularLocation>
</comment>
<dbReference type="PROSITE" id="PS50850">
    <property type="entry name" value="MFS"/>
    <property type="match status" value="1"/>
</dbReference>
<evidence type="ECO:0000256" key="5">
    <source>
        <dbReference type="SAM" id="MobiDB-lite"/>
    </source>
</evidence>
<dbReference type="FunCoup" id="A0A2P6NRQ2">
    <property type="interactions" value="40"/>
</dbReference>
<dbReference type="SUPFAM" id="SSF103473">
    <property type="entry name" value="MFS general substrate transporter"/>
    <property type="match status" value="1"/>
</dbReference>
<comment type="caution">
    <text evidence="8">The sequence shown here is derived from an EMBL/GenBank/DDBJ whole genome shotgun (WGS) entry which is preliminary data.</text>
</comment>
<feature type="compositionally biased region" description="Basic and acidic residues" evidence="5">
    <location>
        <begin position="517"/>
        <end position="531"/>
    </location>
</feature>
<dbReference type="STRING" id="1890364.A0A2P6NRQ2"/>
<name>A0A2P6NRQ2_9EUKA</name>
<dbReference type="AlphaFoldDB" id="A0A2P6NRQ2"/>
<keyword evidence="3 6" id="KW-1133">Transmembrane helix</keyword>
<reference evidence="8 9" key="1">
    <citation type="journal article" date="2018" name="Genome Biol. Evol.">
        <title>Multiple Roots of Fruiting Body Formation in Amoebozoa.</title>
        <authorList>
            <person name="Hillmann F."/>
            <person name="Forbes G."/>
            <person name="Novohradska S."/>
            <person name="Ferling I."/>
            <person name="Riege K."/>
            <person name="Groth M."/>
            <person name="Westermann M."/>
            <person name="Marz M."/>
            <person name="Spaller T."/>
            <person name="Winckler T."/>
            <person name="Schaap P."/>
            <person name="Glockner G."/>
        </authorList>
    </citation>
    <scope>NUCLEOTIDE SEQUENCE [LARGE SCALE GENOMIC DNA]</scope>
    <source>
        <strain evidence="8 9">Jena</strain>
    </source>
</reference>
<dbReference type="InterPro" id="IPR036259">
    <property type="entry name" value="MFS_trans_sf"/>
</dbReference>
<keyword evidence="9" id="KW-1185">Reference proteome</keyword>
<feature type="transmembrane region" description="Helical" evidence="6">
    <location>
        <begin position="477"/>
        <end position="498"/>
    </location>
</feature>
<feature type="transmembrane region" description="Helical" evidence="6">
    <location>
        <begin position="381"/>
        <end position="402"/>
    </location>
</feature>
<feature type="transmembrane region" description="Helical" evidence="6">
    <location>
        <begin position="232"/>
        <end position="253"/>
    </location>
</feature>
<feature type="transmembrane region" description="Helical" evidence="6">
    <location>
        <begin position="445"/>
        <end position="465"/>
    </location>
</feature>
<dbReference type="InterPro" id="IPR005828">
    <property type="entry name" value="MFS_sugar_transport-like"/>
</dbReference>
<evidence type="ECO:0000256" key="1">
    <source>
        <dbReference type="ARBA" id="ARBA00004141"/>
    </source>
</evidence>
<protein>
    <recommendedName>
        <fullName evidence="7">Major facilitator superfamily (MFS) profile domain-containing protein</fullName>
    </recommendedName>
</protein>
<evidence type="ECO:0000313" key="8">
    <source>
        <dbReference type="EMBL" id="PRP86636.1"/>
    </source>
</evidence>
<feature type="transmembrane region" description="Helical" evidence="6">
    <location>
        <begin position="193"/>
        <end position="220"/>
    </location>
</feature>
<organism evidence="8 9">
    <name type="scientific">Planoprotostelium fungivorum</name>
    <dbReference type="NCBI Taxonomy" id="1890364"/>
    <lineage>
        <taxon>Eukaryota</taxon>
        <taxon>Amoebozoa</taxon>
        <taxon>Evosea</taxon>
        <taxon>Variosea</taxon>
        <taxon>Cavosteliida</taxon>
        <taxon>Cavosteliaceae</taxon>
        <taxon>Planoprotostelium</taxon>
    </lineage>
</organism>
<evidence type="ECO:0000256" key="6">
    <source>
        <dbReference type="SAM" id="Phobius"/>
    </source>
</evidence>